<keyword evidence="1" id="KW-1003">Cell membrane</keyword>
<keyword evidence="2 5" id="KW-0812">Transmembrane</keyword>
<accession>A0A316DTZ6</accession>
<keyword evidence="3 5" id="KW-1133">Transmembrane helix</keyword>
<dbReference type="OrthoDB" id="6206554at2"/>
<dbReference type="EMBL" id="QGGO01000024">
    <property type="protein sequence ID" value="PWK21435.1"/>
    <property type="molecule type" value="Genomic_DNA"/>
</dbReference>
<dbReference type="InterPro" id="IPR050768">
    <property type="entry name" value="UPF0353/GerABKA_families"/>
</dbReference>
<dbReference type="PANTHER" id="PTHR22550">
    <property type="entry name" value="SPORE GERMINATION PROTEIN"/>
    <property type="match status" value="1"/>
</dbReference>
<evidence type="ECO:0000256" key="2">
    <source>
        <dbReference type="ARBA" id="ARBA00022692"/>
    </source>
</evidence>
<gene>
    <name evidence="7" type="ORF">LV89_03728</name>
</gene>
<feature type="transmembrane region" description="Helical" evidence="5">
    <location>
        <begin position="63"/>
        <end position="87"/>
    </location>
</feature>
<proteinExistence type="predicted"/>
<dbReference type="AlphaFoldDB" id="A0A316DTZ6"/>
<evidence type="ECO:0000313" key="8">
    <source>
        <dbReference type="Proteomes" id="UP000245489"/>
    </source>
</evidence>
<dbReference type="Pfam" id="PF00092">
    <property type="entry name" value="VWA"/>
    <property type="match status" value="1"/>
</dbReference>
<evidence type="ECO:0000313" key="7">
    <source>
        <dbReference type="EMBL" id="PWK21435.1"/>
    </source>
</evidence>
<evidence type="ECO:0000256" key="4">
    <source>
        <dbReference type="ARBA" id="ARBA00023136"/>
    </source>
</evidence>
<evidence type="ECO:0000256" key="5">
    <source>
        <dbReference type="SAM" id="Phobius"/>
    </source>
</evidence>
<protein>
    <submittedName>
        <fullName evidence="7">Ca-activated chloride channel family protein</fullName>
    </submittedName>
</protein>
<dbReference type="SMART" id="SM00327">
    <property type="entry name" value="VWA"/>
    <property type="match status" value="1"/>
</dbReference>
<organism evidence="7 8">
    <name type="scientific">Arcicella aurantiaca</name>
    <dbReference type="NCBI Taxonomy" id="591202"/>
    <lineage>
        <taxon>Bacteria</taxon>
        <taxon>Pseudomonadati</taxon>
        <taxon>Bacteroidota</taxon>
        <taxon>Cytophagia</taxon>
        <taxon>Cytophagales</taxon>
        <taxon>Flectobacillaceae</taxon>
        <taxon>Arcicella</taxon>
    </lineage>
</organism>
<dbReference type="PANTHER" id="PTHR22550:SF5">
    <property type="entry name" value="LEUCINE ZIPPER PROTEIN 4"/>
    <property type="match status" value="1"/>
</dbReference>
<dbReference type="PROSITE" id="PS50234">
    <property type="entry name" value="VWFA"/>
    <property type="match status" value="1"/>
</dbReference>
<evidence type="ECO:0000256" key="1">
    <source>
        <dbReference type="ARBA" id="ARBA00022475"/>
    </source>
</evidence>
<reference evidence="7 8" key="1">
    <citation type="submission" date="2018-05" db="EMBL/GenBank/DDBJ databases">
        <title>Genomic Encyclopedia of Archaeal and Bacterial Type Strains, Phase II (KMG-II): from individual species to whole genera.</title>
        <authorList>
            <person name="Goeker M."/>
        </authorList>
    </citation>
    <scope>NUCLEOTIDE SEQUENCE [LARGE SCALE GENOMIC DNA]</scope>
    <source>
        <strain evidence="7 8">DSM 22214</strain>
    </source>
</reference>
<name>A0A316DTZ6_9BACT</name>
<dbReference type="InterPro" id="IPR002035">
    <property type="entry name" value="VWF_A"/>
</dbReference>
<keyword evidence="4 5" id="KW-0472">Membrane</keyword>
<comment type="caution">
    <text evidence="7">The sequence shown here is derived from an EMBL/GenBank/DDBJ whole genome shotgun (WGS) entry which is preliminary data.</text>
</comment>
<feature type="transmembrane region" description="Helical" evidence="5">
    <location>
        <begin position="24"/>
        <end position="42"/>
    </location>
</feature>
<evidence type="ECO:0000259" key="6">
    <source>
        <dbReference type="PROSITE" id="PS50234"/>
    </source>
</evidence>
<dbReference type="SUPFAM" id="SSF53300">
    <property type="entry name" value="vWA-like"/>
    <property type="match status" value="1"/>
</dbReference>
<dbReference type="InterPro" id="IPR036465">
    <property type="entry name" value="vWFA_dom_sf"/>
</dbReference>
<dbReference type="Gene3D" id="3.40.50.410">
    <property type="entry name" value="von Willebrand factor, type A domain"/>
    <property type="match status" value="1"/>
</dbReference>
<dbReference type="Proteomes" id="UP000245489">
    <property type="component" value="Unassembled WGS sequence"/>
</dbReference>
<evidence type="ECO:0000256" key="3">
    <source>
        <dbReference type="ARBA" id="ARBA00022989"/>
    </source>
</evidence>
<sequence length="330" mass="37493">MQDWFSKYWFLPSTLSSFDWANPFYLYSLPLIPILFLLRDWLRNNSTQKLNVAFPANEIQSNWISFLRFVPGFFLMFTTALIILALARPQRAISEDDQFGEGIDIMLAMDISKSMDNKDIPPSRLTVAKNVANQFIKGRKQDRIGLVIFSGVPNSLCPLTTDYEMLKDYIDDISSSHINVSGTAVGNALGMCINRLREIDSKSKVAILISDGDNTAGNLDPVTSAQLAKAFSVRVYTIAVGSEKTTTDKVDEGTLREIAKISEGKFFRARDARSLENIFKEINRLEKGEIKQNQYRNVQDFYHPYLRWAIVFFLISFALKSTFMGNILED</sequence>
<dbReference type="RefSeq" id="WP_109744412.1">
    <property type="nucleotide sequence ID" value="NZ_QGGO01000024.1"/>
</dbReference>
<keyword evidence="8" id="KW-1185">Reference proteome</keyword>
<feature type="domain" description="VWFA" evidence="6">
    <location>
        <begin position="104"/>
        <end position="282"/>
    </location>
</feature>